<feature type="transmembrane region" description="Helical" evidence="1">
    <location>
        <begin position="85"/>
        <end position="105"/>
    </location>
</feature>
<dbReference type="Proteomes" id="UP000000392">
    <property type="component" value="Chromosome"/>
</dbReference>
<evidence type="ECO:0000256" key="1">
    <source>
        <dbReference type="SAM" id="Phobius"/>
    </source>
</evidence>
<feature type="transmembrane region" description="Helical" evidence="1">
    <location>
        <begin position="117"/>
        <end position="137"/>
    </location>
</feature>
<organism evidence="2 3">
    <name type="scientific">Acinetobacter oleivorans (strain JCM 16667 / KCTC 23045 / DR1)</name>
    <dbReference type="NCBI Taxonomy" id="436717"/>
    <lineage>
        <taxon>Bacteria</taxon>
        <taxon>Pseudomonadati</taxon>
        <taxon>Pseudomonadota</taxon>
        <taxon>Gammaproteobacteria</taxon>
        <taxon>Moraxellales</taxon>
        <taxon>Moraxellaceae</taxon>
        <taxon>Acinetobacter</taxon>
    </lineage>
</organism>
<reference evidence="2 3" key="1">
    <citation type="journal article" date="2010" name="J. Bacteriol.">
        <title>Complete genome sequence of the diesel-degrading Acinetobacter sp. strain DR1.</title>
        <authorList>
            <person name="Jung J."/>
            <person name="Baek J.H."/>
            <person name="Park W."/>
        </authorList>
    </citation>
    <scope>NUCLEOTIDE SEQUENCE [LARGE SCALE GENOMIC DNA]</scope>
    <source>
        <strain evidence="3">JCM 16667 / KCTC 23045 / DR1</strain>
    </source>
</reference>
<dbReference type="RefSeq" id="WP_013197840.1">
    <property type="nucleotide sequence ID" value="NC_014259.1"/>
</dbReference>
<dbReference type="AlphaFoldDB" id="A0AAN0P8G3"/>
<dbReference type="KEGG" id="acd:AOLE_09340"/>
<accession>A0AAN0P8G3</accession>
<proteinExistence type="predicted"/>
<dbReference type="GeneID" id="9382290"/>
<evidence type="ECO:0000313" key="3">
    <source>
        <dbReference type="Proteomes" id="UP000000392"/>
    </source>
</evidence>
<feature type="transmembrane region" description="Helical" evidence="1">
    <location>
        <begin position="12"/>
        <end position="36"/>
    </location>
</feature>
<gene>
    <name evidence="2" type="ordered locus">AOLE_09340</name>
</gene>
<sequence length="176" mass="20416">MIKAFRLIKIKNLPIFALSSFLTMYLLPKIFSVIFYNKNYTGYMHYINDLTILLKFLFATIAFKLCAISLGSFLVSRKFSSGEKVLIIIALPLVNFFSLSASSALKGTDIVKFSEGISYIDLGLFFIIYYILIYIILHLDYKTNSLDKEPLLIMLFSKIKKIHIDFKNYFWLKKTP</sequence>
<name>A0AAN0P8G3_ACISD</name>
<keyword evidence="1" id="KW-0812">Transmembrane</keyword>
<keyword evidence="1" id="KW-0472">Membrane</keyword>
<keyword evidence="1" id="KW-1133">Transmembrane helix</keyword>
<dbReference type="EMBL" id="CP002080">
    <property type="protein sequence ID" value="ADI90757.1"/>
    <property type="molecule type" value="Genomic_DNA"/>
</dbReference>
<feature type="transmembrane region" description="Helical" evidence="1">
    <location>
        <begin position="56"/>
        <end position="76"/>
    </location>
</feature>
<evidence type="ECO:0000313" key="2">
    <source>
        <dbReference type="EMBL" id="ADI90757.1"/>
    </source>
</evidence>
<protein>
    <submittedName>
        <fullName evidence="2">Uncharacterized protein</fullName>
    </submittedName>
</protein>